<feature type="compositionally biased region" description="Basic and acidic residues" evidence="1">
    <location>
        <begin position="503"/>
        <end position="513"/>
    </location>
</feature>
<evidence type="ECO:0000313" key="3">
    <source>
        <dbReference type="Proteomes" id="UP000053611"/>
    </source>
</evidence>
<evidence type="ECO:0000313" key="2">
    <source>
        <dbReference type="EMBL" id="KLT41532.1"/>
    </source>
</evidence>
<dbReference type="EMBL" id="KQ087217">
    <property type="protein sequence ID" value="KLT41532.1"/>
    <property type="molecule type" value="Genomic_DNA"/>
</dbReference>
<gene>
    <name evidence="2" type="ORF">CC85DRAFT_120698</name>
</gene>
<sequence>MRLVELVDVGVTAPTVTPPVAIVVANVAEIVADAAAATDRATRALEGADAAVAPLEHLHTIAVAADVDAVVDADVGARAAAGDVDIPAVGEVGEDLALAEEEGGANLELEAKETEAKEEEALVVLLRVGLADSEGGSIGVGVGAGVGVTRLDDLVTPPPAVVAPAPARVVAVVAVAAAVDLPAVADGTLDATEWADTAAGEVEHLDTAGVAAGVAAVADANIGAAATALDVDVAAVGDVASPAAWAEEDGLADPDLEAEQAKELEEEALLVLLAACDFVAALGLALRELELLGHTALLRPPLAVLASLAQPRALVVRVSLGGVAGAQDDGRNGAVRELEELDAVVVLADVLGTVEADGRADILADLDVAKVGVTTGLGPVVAANAAGQVAERDLAPRVAARVFAPLAEVVVDGDVLGLARSVRERGHGAVRELEELDALLVLADIHRLAVDTEVLAQTEVVDRDVARVRLSVGGGEEATKADVAGLELGGGGDGNSRRRSSRGGKERCGEHCS</sequence>
<dbReference type="AlphaFoldDB" id="A0A0J0XKE1"/>
<feature type="region of interest" description="Disordered" evidence="1">
    <location>
        <begin position="485"/>
        <end position="513"/>
    </location>
</feature>
<name>A0A0J0XKE1_9TREE</name>
<evidence type="ECO:0000256" key="1">
    <source>
        <dbReference type="SAM" id="MobiDB-lite"/>
    </source>
</evidence>
<proteinExistence type="predicted"/>
<accession>A0A0J0XKE1</accession>
<reference evidence="2 3" key="1">
    <citation type="submission" date="2015-03" db="EMBL/GenBank/DDBJ databases">
        <title>Genomics and transcriptomics of the oil-accumulating basidiomycete yeast T. oleaginosus allow insights into substrate utilization and the diverse evolutionary trajectories of mating systems in fungi.</title>
        <authorList>
            <consortium name="DOE Joint Genome Institute"/>
            <person name="Kourist R."/>
            <person name="Kracht O."/>
            <person name="Bracharz F."/>
            <person name="Lipzen A."/>
            <person name="Nolan M."/>
            <person name="Ohm R."/>
            <person name="Grigoriev I."/>
            <person name="Sun S."/>
            <person name="Heitman J."/>
            <person name="Bruck T."/>
            <person name="Nowrousian M."/>
        </authorList>
    </citation>
    <scope>NUCLEOTIDE SEQUENCE [LARGE SCALE GENOMIC DNA]</scope>
    <source>
        <strain evidence="2 3">IBC0246</strain>
    </source>
</reference>
<protein>
    <submittedName>
        <fullName evidence="2">Uncharacterized protein</fullName>
    </submittedName>
</protein>
<dbReference type="Proteomes" id="UP000053611">
    <property type="component" value="Unassembled WGS sequence"/>
</dbReference>
<dbReference type="GeneID" id="28979988"/>
<organism evidence="2 3">
    <name type="scientific">Cutaneotrichosporon oleaginosum</name>
    <dbReference type="NCBI Taxonomy" id="879819"/>
    <lineage>
        <taxon>Eukaryota</taxon>
        <taxon>Fungi</taxon>
        <taxon>Dikarya</taxon>
        <taxon>Basidiomycota</taxon>
        <taxon>Agaricomycotina</taxon>
        <taxon>Tremellomycetes</taxon>
        <taxon>Trichosporonales</taxon>
        <taxon>Trichosporonaceae</taxon>
        <taxon>Cutaneotrichosporon</taxon>
    </lineage>
</organism>
<dbReference type="RefSeq" id="XP_018278023.1">
    <property type="nucleotide sequence ID" value="XM_018419385.1"/>
</dbReference>
<keyword evidence="3" id="KW-1185">Reference proteome</keyword>